<protein>
    <recommendedName>
        <fullName evidence="2">KA1 domain-containing protein</fullName>
    </recommendedName>
</protein>
<proteinExistence type="predicted"/>
<dbReference type="AlphaFoldDB" id="A0A8H8CEL5"/>
<sequence length="240" mass="26712">MSTTTALKHQASSQSLSNTLVSQIRVHQGAIDRRTITTVPPSQAMDNMRALLLRMGVRVRDESAFRLRCVRPGAGAPNSDAKWDEAWDEVDEEEKDEFSSSSSGSESESSGSGSDTETEAHAARAPKRAPKRNVQVHRISQTQIQEPECALQPLRVSSSRSNLRRLKSKQSMSLQKCTLYGPSPASDPSHEVRFSVELTQLSGLPGTYSLDIRRLKGHLRSYKYIYDTLRELSLSFIFNS</sequence>
<dbReference type="Pfam" id="PF02149">
    <property type="entry name" value="KA1"/>
    <property type="match status" value="1"/>
</dbReference>
<dbReference type="InterPro" id="IPR001772">
    <property type="entry name" value="KA1_dom"/>
</dbReference>
<gene>
    <name evidence="3" type="ORF">JR316_011683</name>
</gene>
<feature type="compositionally biased region" description="Acidic residues" evidence="1">
    <location>
        <begin position="86"/>
        <end position="96"/>
    </location>
</feature>
<comment type="caution">
    <text evidence="3">The sequence shown here is derived from an EMBL/GenBank/DDBJ whole genome shotgun (WGS) entry which is preliminary data.</text>
</comment>
<feature type="domain" description="KA1" evidence="2">
    <location>
        <begin position="191"/>
        <end position="229"/>
    </location>
</feature>
<dbReference type="EMBL" id="JAFIQS010000015">
    <property type="protein sequence ID" value="KAG5163337.1"/>
    <property type="molecule type" value="Genomic_DNA"/>
</dbReference>
<evidence type="ECO:0000259" key="2">
    <source>
        <dbReference type="Pfam" id="PF02149"/>
    </source>
</evidence>
<feature type="compositionally biased region" description="Basic residues" evidence="1">
    <location>
        <begin position="124"/>
        <end position="135"/>
    </location>
</feature>
<dbReference type="OrthoDB" id="193931at2759"/>
<feature type="compositionally biased region" description="Low complexity" evidence="1">
    <location>
        <begin position="99"/>
        <end position="115"/>
    </location>
</feature>
<evidence type="ECO:0000313" key="3">
    <source>
        <dbReference type="EMBL" id="KAG5163337.1"/>
    </source>
</evidence>
<name>A0A8H8CEL5_PSICU</name>
<evidence type="ECO:0000256" key="1">
    <source>
        <dbReference type="SAM" id="MobiDB-lite"/>
    </source>
</evidence>
<accession>A0A8H8CEL5</accession>
<dbReference type="Gene3D" id="3.30.310.80">
    <property type="entry name" value="Kinase associated domain 1, KA1"/>
    <property type="match status" value="1"/>
</dbReference>
<feature type="region of interest" description="Disordered" evidence="1">
    <location>
        <begin position="71"/>
        <end position="141"/>
    </location>
</feature>
<reference evidence="3" key="1">
    <citation type="submission" date="2021-02" db="EMBL/GenBank/DDBJ databases">
        <title>Psilocybe cubensis genome.</title>
        <authorList>
            <person name="Mckernan K.J."/>
            <person name="Crawford S."/>
            <person name="Trippe A."/>
            <person name="Kane L.T."/>
            <person name="Mclaughlin S."/>
        </authorList>
    </citation>
    <scope>NUCLEOTIDE SEQUENCE [LARGE SCALE GENOMIC DNA]</scope>
    <source>
        <strain evidence="3">MGC-MH-2018</strain>
    </source>
</reference>
<organism evidence="3">
    <name type="scientific">Psilocybe cubensis</name>
    <name type="common">Psychedelic mushroom</name>
    <name type="synonym">Stropharia cubensis</name>
    <dbReference type="NCBI Taxonomy" id="181762"/>
    <lineage>
        <taxon>Eukaryota</taxon>
        <taxon>Fungi</taxon>
        <taxon>Dikarya</taxon>
        <taxon>Basidiomycota</taxon>
        <taxon>Agaricomycotina</taxon>
        <taxon>Agaricomycetes</taxon>
        <taxon>Agaricomycetidae</taxon>
        <taxon>Agaricales</taxon>
        <taxon>Agaricineae</taxon>
        <taxon>Strophariaceae</taxon>
        <taxon>Psilocybe</taxon>
    </lineage>
</organism>